<dbReference type="AlphaFoldDB" id="A0A2P5BD79"/>
<dbReference type="InterPro" id="IPR024788">
    <property type="entry name" value="Malectin-like_Carb-bd_dom"/>
</dbReference>
<evidence type="ECO:0000256" key="2">
    <source>
        <dbReference type="ARBA" id="ARBA00022692"/>
    </source>
</evidence>
<keyword evidence="2" id="KW-0812">Transmembrane</keyword>
<dbReference type="GO" id="GO:0016020">
    <property type="term" value="C:membrane"/>
    <property type="evidence" value="ECO:0007669"/>
    <property type="project" value="UniProtKB-SubCell"/>
</dbReference>
<dbReference type="Proteomes" id="UP000237000">
    <property type="component" value="Unassembled WGS sequence"/>
</dbReference>
<reference evidence="8" key="1">
    <citation type="submission" date="2016-06" db="EMBL/GenBank/DDBJ databases">
        <title>Parallel loss of symbiosis genes in relatives of nitrogen-fixing non-legume Parasponia.</title>
        <authorList>
            <person name="Van Velzen R."/>
            <person name="Holmer R."/>
            <person name="Bu F."/>
            <person name="Rutten L."/>
            <person name="Van Zeijl A."/>
            <person name="Liu W."/>
            <person name="Santuari L."/>
            <person name="Cao Q."/>
            <person name="Sharma T."/>
            <person name="Shen D."/>
            <person name="Roswanjaya Y."/>
            <person name="Wardhani T."/>
            <person name="Kalhor M.S."/>
            <person name="Jansen J."/>
            <person name="Van den Hoogen J."/>
            <person name="Gungor B."/>
            <person name="Hartog M."/>
            <person name="Hontelez J."/>
            <person name="Verver J."/>
            <person name="Yang W.-C."/>
            <person name="Schijlen E."/>
            <person name="Repin R."/>
            <person name="Schilthuizen M."/>
            <person name="Schranz E."/>
            <person name="Heidstra R."/>
            <person name="Miyata K."/>
            <person name="Fedorova E."/>
            <person name="Kohlen W."/>
            <person name="Bisseling T."/>
            <person name="Smit S."/>
            <person name="Geurts R."/>
        </authorList>
    </citation>
    <scope>NUCLEOTIDE SEQUENCE [LARGE SCALE GENOMIC DNA]</scope>
    <source>
        <strain evidence="8">cv. RG33-2</strain>
    </source>
</reference>
<evidence type="ECO:0000313" key="8">
    <source>
        <dbReference type="Proteomes" id="UP000237000"/>
    </source>
</evidence>
<keyword evidence="8" id="KW-1185">Reference proteome</keyword>
<keyword evidence="5" id="KW-0472">Membrane</keyword>
<evidence type="ECO:0000256" key="1">
    <source>
        <dbReference type="ARBA" id="ARBA00004167"/>
    </source>
</evidence>
<evidence type="ECO:0000256" key="5">
    <source>
        <dbReference type="ARBA" id="ARBA00023136"/>
    </source>
</evidence>
<feature type="domain" description="Malectin-like" evidence="6">
    <location>
        <begin position="15"/>
        <end position="98"/>
    </location>
</feature>
<proteinExistence type="predicted"/>
<gene>
    <name evidence="7" type="ORF">TorRG33x02_325160</name>
</gene>
<comment type="subcellular location">
    <subcellularLocation>
        <location evidence="1">Membrane</location>
        <topology evidence="1">Single-pass membrane protein</topology>
    </subcellularLocation>
</comment>
<accession>A0A2P5BD79</accession>
<keyword evidence="3" id="KW-0732">Signal</keyword>
<dbReference type="EMBL" id="JXTC01000548">
    <property type="protein sequence ID" value="PON46759.1"/>
    <property type="molecule type" value="Genomic_DNA"/>
</dbReference>
<dbReference type="Pfam" id="PF12819">
    <property type="entry name" value="Malectin_like"/>
    <property type="match status" value="1"/>
</dbReference>
<protein>
    <submittedName>
        <fullName evidence="7">Malectin-like carbohydrate-binding domain containing protein</fullName>
    </submittedName>
</protein>
<name>A0A2P5BD79_TREOI</name>
<evidence type="ECO:0000256" key="3">
    <source>
        <dbReference type="ARBA" id="ARBA00022729"/>
    </source>
</evidence>
<dbReference type="STRING" id="63057.A0A2P5BD79"/>
<evidence type="ECO:0000256" key="4">
    <source>
        <dbReference type="ARBA" id="ARBA00022989"/>
    </source>
</evidence>
<organism evidence="7 8">
    <name type="scientific">Trema orientale</name>
    <name type="common">Charcoal tree</name>
    <name type="synonym">Celtis orientalis</name>
    <dbReference type="NCBI Taxonomy" id="63057"/>
    <lineage>
        <taxon>Eukaryota</taxon>
        <taxon>Viridiplantae</taxon>
        <taxon>Streptophyta</taxon>
        <taxon>Embryophyta</taxon>
        <taxon>Tracheophyta</taxon>
        <taxon>Spermatophyta</taxon>
        <taxon>Magnoliopsida</taxon>
        <taxon>eudicotyledons</taxon>
        <taxon>Gunneridae</taxon>
        <taxon>Pentapetalae</taxon>
        <taxon>rosids</taxon>
        <taxon>fabids</taxon>
        <taxon>Rosales</taxon>
        <taxon>Cannabaceae</taxon>
        <taxon>Trema</taxon>
    </lineage>
</organism>
<evidence type="ECO:0000259" key="6">
    <source>
        <dbReference type="Pfam" id="PF12819"/>
    </source>
</evidence>
<keyword evidence="4" id="KW-1133">Transmembrane helix</keyword>
<evidence type="ECO:0000313" key="7">
    <source>
        <dbReference type="EMBL" id="PON46759.1"/>
    </source>
</evidence>
<dbReference type="InParanoid" id="A0A2P5BD79"/>
<comment type="caution">
    <text evidence="7">The sequence shown here is derived from an EMBL/GenBank/DDBJ whole genome shotgun (WGS) entry which is preliminary data.</text>
</comment>
<sequence>SHGGDMGIYYDSDQLDRTTTYYFYMHFAELEKLQKNQHREFDIDINYSEFFYKSLDPDYLDTITIFSENGTKPHGEGEIQIWFNSTENSTLPLLINAL</sequence>
<dbReference type="OrthoDB" id="1746734at2759"/>
<feature type="non-terminal residue" evidence="7">
    <location>
        <position position="1"/>
    </location>
</feature>